<name>A0A1D7QKS0_9SPHI</name>
<dbReference type="Proteomes" id="UP000094313">
    <property type="component" value="Chromosome"/>
</dbReference>
<proteinExistence type="inferred from homology"/>
<dbReference type="Gene3D" id="3.10.129.10">
    <property type="entry name" value="Hotdog Thioesterase"/>
    <property type="match status" value="1"/>
</dbReference>
<dbReference type="GO" id="GO:0047617">
    <property type="term" value="F:fatty acyl-CoA hydrolase activity"/>
    <property type="evidence" value="ECO:0007669"/>
    <property type="project" value="InterPro"/>
</dbReference>
<dbReference type="EMBL" id="CP017141">
    <property type="protein sequence ID" value="AOM79274.1"/>
    <property type="molecule type" value="Genomic_DNA"/>
</dbReference>
<feature type="domain" description="Thioesterase" evidence="3">
    <location>
        <begin position="58"/>
        <end position="133"/>
    </location>
</feature>
<dbReference type="InterPro" id="IPR003736">
    <property type="entry name" value="PAAI_dom"/>
</dbReference>
<protein>
    <submittedName>
        <fullName evidence="4">Thioesterase</fullName>
    </submittedName>
</protein>
<keyword evidence="5" id="KW-1185">Reference proteome</keyword>
<sequence>MNLINMLKPSEFFTQNIGKEMTTSPSPVLNWLKPVILSVEKGKLILQYTIRKEMTNPMGILHGGMTAAIIDDAMGATLFGYDEPHYYVTVNLAIDYFSSAKEGDLIVAETTMIKKGRQIANVQCEVWNEGRTRIIARGYSNLLRTEKRQAPEAP</sequence>
<dbReference type="PANTHER" id="PTHR21660">
    <property type="entry name" value="THIOESTERASE SUPERFAMILY MEMBER-RELATED"/>
    <property type="match status" value="1"/>
</dbReference>
<dbReference type="InterPro" id="IPR029069">
    <property type="entry name" value="HotDog_dom_sf"/>
</dbReference>
<keyword evidence="2" id="KW-0378">Hydrolase</keyword>
<dbReference type="SUPFAM" id="SSF54637">
    <property type="entry name" value="Thioesterase/thiol ester dehydrase-isomerase"/>
    <property type="match status" value="1"/>
</dbReference>
<dbReference type="InterPro" id="IPR006683">
    <property type="entry name" value="Thioestr_dom"/>
</dbReference>
<dbReference type="CDD" id="cd03443">
    <property type="entry name" value="PaaI_thioesterase"/>
    <property type="match status" value="1"/>
</dbReference>
<dbReference type="AlphaFoldDB" id="A0A1D7QKS0"/>
<evidence type="ECO:0000256" key="1">
    <source>
        <dbReference type="ARBA" id="ARBA00008324"/>
    </source>
</evidence>
<comment type="similarity">
    <text evidence="1">Belongs to the thioesterase PaaI family.</text>
</comment>
<dbReference type="InterPro" id="IPR039298">
    <property type="entry name" value="ACOT13"/>
</dbReference>
<dbReference type="PANTHER" id="PTHR21660:SF1">
    <property type="entry name" value="ACYL-COENZYME A THIOESTERASE 13"/>
    <property type="match status" value="1"/>
</dbReference>
<accession>A0A1D7QKS0</accession>
<evidence type="ECO:0000313" key="5">
    <source>
        <dbReference type="Proteomes" id="UP000094313"/>
    </source>
</evidence>
<dbReference type="KEGG" id="psty:BFS30_20150"/>
<gene>
    <name evidence="4" type="ORF">BFS30_20150</name>
</gene>
<organism evidence="4 5">
    <name type="scientific">Pedobacter steynii</name>
    <dbReference type="NCBI Taxonomy" id="430522"/>
    <lineage>
        <taxon>Bacteria</taxon>
        <taxon>Pseudomonadati</taxon>
        <taxon>Bacteroidota</taxon>
        <taxon>Sphingobacteriia</taxon>
        <taxon>Sphingobacteriales</taxon>
        <taxon>Sphingobacteriaceae</taxon>
        <taxon>Pedobacter</taxon>
    </lineage>
</organism>
<evidence type="ECO:0000256" key="2">
    <source>
        <dbReference type="ARBA" id="ARBA00022801"/>
    </source>
</evidence>
<dbReference type="NCBIfam" id="TIGR00369">
    <property type="entry name" value="unchar_dom_1"/>
    <property type="match status" value="1"/>
</dbReference>
<reference evidence="4 5" key="1">
    <citation type="submission" date="2016-08" db="EMBL/GenBank/DDBJ databases">
        <authorList>
            <person name="Seilhamer J.J."/>
        </authorList>
    </citation>
    <scope>NUCLEOTIDE SEQUENCE [LARGE SCALE GENOMIC DNA]</scope>
    <source>
        <strain evidence="4 5">DX4</strain>
    </source>
</reference>
<dbReference type="Pfam" id="PF03061">
    <property type="entry name" value="4HBT"/>
    <property type="match status" value="1"/>
</dbReference>
<evidence type="ECO:0000259" key="3">
    <source>
        <dbReference type="Pfam" id="PF03061"/>
    </source>
</evidence>
<evidence type="ECO:0000313" key="4">
    <source>
        <dbReference type="EMBL" id="AOM79274.1"/>
    </source>
</evidence>